<organism evidence="1 2">
    <name type="scientific">Brevundimonas phage vB_BpoS-Kikimora</name>
    <dbReference type="NCBI Taxonomy" id="2948601"/>
    <lineage>
        <taxon>Viruses</taxon>
        <taxon>Duplodnaviria</taxon>
        <taxon>Heunggongvirae</taxon>
        <taxon>Uroviricota</taxon>
        <taxon>Caudoviricetes</taxon>
        <taxon>Jeanschmidtviridae</taxon>
        <taxon>Kikimoravirus</taxon>
        <taxon>Kikimoravirus kikimora</taxon>
    </lineage>
</organism>
<name>A0A9E7MRA3_9CAUD</name>
<gene>
    <name evidence="1" type="ORF">KIKIMORA_02600</name>
</gene>
<evidence type="ECO:0000313" key="2">
    <source>
        <dbReference type="Proteomes" id="UP001056576"/>
    </source>
</evidence>
<dbReference type="EMBL" id="ON529857">
    <property type="protein sequence ID" value="USN15406.1"/>
    <property type="molecule type" value="Genomic_DNA"/>
</dbReference>
<protein>
    <submittedName>
        <fullName evidence="1">Uncharacterized protein</fullName>
    </submittedName>
</protein>
<reference evidence="1 2" key="1">
    <citation type="submission" date="2022-05" db="EMBL/GenBank/DDBJ databases">
        <authorList>
            <person name="Friedrich I."/>
            <person name="Poehlein A."/>
            <person name="Schneider D."/>
            <person name="Hertel R."/>
            <person name="Daniel R."/>
        </authorList>
    </citation>
    <scope>NUCLEOTIDE SEQUENCE [LARGE SCALE GENOMIC DNA]</scope>
</reference>
<evidence type="ECO:0000313" key="1">
    <source>
        <dbReference type="EMBL" id="USN15406.1"/>
    </source>
</evidence>
<sequence>MTLRWTDSVADRALSDQRIESAPAEVRALFHEFQENWVYDALSMAGINGPPENYTPEQIAEGVEIARKLLETQRRRDQEALLASYKGTTR</sequence>
<proteinExistence type="predicted"/>
<accession>A0A9E7MRA3</accession>
<keyword evidence="2" id="KW-1185">Reference proteome</keyword>
<dbReference type="Proteomes" id="UP001056576">
    <property type="component" value="Segment"/>
</dbReference>